<gene>
    <name evidence="1" type="ORF">HOLleu_19811</name>
</gene>
<comment type="caution">
    <text evidence="1">The sequence shown here is derived from an EMBL/GenBank/DDBJ whole genome shotgun (WGS) entry which is preliminary data.</text>
</comment>
<dbReference type="EMBL" id="JAIZAY010000009">
    <property type="protein sequence ID" value="KAJ8035966.1"/>
    <property type="molecule type" value="Genomic_DNA"/>
</dbReference>
<keyword evidence="2" id="KW-1185">Reference proteome</keyword>
<reference evidence="1" key="1">
    <citation type="submission" date="2021-10" db="EMBL/GenBank/DDBJ databases">
        <title>Tropical sea cucumber genome reveals ecological adaptation and Cuvierian tubules defense mechanism.</title>
        <authorList>
            <person name="Chen T."/>
        </authorList>
    </citation>
    <scope>NUCLEOTIDE SEQUENCE</scope>
    <source>
        <strain evidence="1">Nanhai2018</strain>
        <tissue evidence="1">Muscle</tissue>
    </source>
</reference>
<evidence type="ECO:0000313" key="1">
    <source>
        <dbReference type="EMBL" id="KAJ8035966.1"/>
    </source>
</evidence>
<sequence>MSQRCSERATYTQCRVSKNHCSAGNGTLFHRRQVIGRLVGFEWQDRASLWFRRTSIRCVTEVSMVMPCASSAGGSCDGLQLSHRHPQSKLRTFNWHEYKRVIDG</sequence>
<dbReference type="Proteomes" id="UP001152320">
    <property type="component" value="Chromosome 9"/>
</dbReference>
<organism evidence="1 2">
    <name type="scientific">Holothuria leucospilota</name>
    <name type="common">Black long sea cucumber</name>
    <name type="synonym">Mertensiothuria leucospilota</name>
    <dbReference type="NCBI Taxonomy" id="206669"/>
    <lineage>
        <taxon>Eukaryota</taxon>
        <taxon>Metazoa</taxon>
        <taxon>Echinodermata</taxon>
        <taxon>Eleutherozoa</taxon>
        <taxon>Echinozoa</taxon>
        <taxon>Holothuroidea</taxon>
        <taxon>Aspidochirotacea</taxon>
        <taxon>Aspidochirotida</taxon>
        <taxon>Holothuriidae</taxon>
        <taxon>Holothuria</taxon>
    </lineage>
</organism>
<dbReference type="AlphaFoldDB" id="A0A9Q1BZT3"/>
<proteinExistence type="predicted"/>
<name>A0A9Q1BZT3_HOLLE</name>
<evidence type="ECO:0000313" key="2">
    <source>
        <dbReference type="Proteomes" id="UP001152320"/>
    </source>
</evidence>
<accession>A0A9Q1BZT3</accession>
<protein>
    <submittedName>
        <fullName evidence="1">Uncharacterized protein</fullName>
    </submittedName>
</protein>